<protein>
    <submittedName>
        <fullName evidence="4">Nucleoid-associated protein</fullName>
    </submittedName>
</protein>
<evidence type="ECO:0000256" key="2">
    <source>
        <dbReference type="ARBA" id="ARBA00009035"/>
    </source>
</evidence>
<name>A0ABU6KBI6_9RHOO</name>
<keyword evidence="3" id="KW-0963">Cytoplasm</keyword>
<gene>
    <name evidence="4" type="ORF">VVD49_21485</name>
</gene>
<dbReference type="PANTHER" id="PTHR38772:SF1">
    <property type="entry name" value="NUCLEOID-ASSOCIATED PROTEIN YEJK"/>
    <property type="match status" value="1"/>
</dbReference>
<evidence type="ECO:0000313" key="5">
    <source>
        <dbReference type="Proteomes" id="UP001331561"/>
    </source>
</evidence>
<accession>A0ABU6KBI6</accession>
<dbReference type="Proteomes" id="UP001331561">
    <property type="component" value="Unassembled WGS sequence"/>
</dbReference>
<dbReference type="Pfam" id="PF04245">
    <property type="entry name" value="NA37"/>
    <property type="match status" value="1"/>
</dbReference>
<proteinExistence type="inferred from homology"/>
<evidence type="ECO:0000313" key="4">
    <source>
        <dbReference type="EMBL" id="MEC5388320.1"/>
    </source>
</evidence>
<dbReference type="InterPro" id="IPR007358">
    <property type="entry name" value="Nucleoid_associated_NdpA"/>
</dbReference>
<organism evidence="4 5">
    <name type="scientific">Uliginosibacterium silvisoli</name>
    <dbReference type="NCBI Taxonomy" id="3114758"/>
    <lineage>
        <taxon>Bacteria</taxon>
        <taxon>Pseudomonadati</taxon>
        <taxon>Pseudomonadota</taxon>
        <taxon>Betaproteobacteria</taxon>
        <taxon>Rhodocyclales</taxon>
        <taxon>Zoogloeaceae</taxon>
        <taxon>Uliginosibacterium</taxon>
    </lineage>
</organism>
<sequence>MVSSTLSEQSINDLVVHKLIKDQHGPASIALRAGTSPITASAQRLIDDISQHYADKLGKGYGKFEEDETNFPMPRLIREHVLEGRMDFATLARQMMEHLRDRVDAEQLASGGYVLIARSRNSLSDQLLVAMITEAMGTAITDSLEIIDSPHLDFANLRVAGRIDLQAWQAGAERYISFLKGRAEVAQYFKLFLGCNDVVIALKETQKLVKTLNHFADTQGLEQGARDELMQRAHGYLDELGESSTPLSLGEVAEKVWPDAPQRLNDALNEESVDLASGFVPDRRAIRPLVRFKANAPQWKLEFDRASLRSGAVVYDRRSDTVILSNIPAELKRALLEE</sequence>
<dbReference type="RefSeq" id="WP_327601292.1">
    <property type="nucleotide sequence ID" value="NZ_JAYXHS010000005.1"/>
</dbReference>
<keyword evidence="5" id="KW-1185">Reference proteome</keyword>
<comment type="caution">
    <text evidence="4">The sequence shown here is derived from an EMBL/GenBank/DDBJ whole genome shotgun (WGS) entry which is preliminary data.</text>
</comment>
<dbReference type="PANTHER" id="PTHR38772">
    <property type="match status" value="1"/>
</dbReference>
<evidence type="ECO:0000256" key="3">
    <source>
        <dbReference type="ARBA" id="ARBA00022490"/>
    </source>
</evidence>
<comment type="subcellular location">
    <subcellularLocation>
        <location evidence="1">Cytoplasm</location>
    </subcellularLocation>
</comment>
<reference evidence="4 5" key="1">
    <citation type="submission" date="2024-01" db="EMBL/GenBank/DDBJ databases">
        <title>Uliginosibacterium soil sp. nov.</title>
        <authorList>
            <person name="Lv Y."/>
        </authorList>
    </citation>
    <scope>NUCLEOTIDE SEQUENCE [LARGE SCALE GENOMIC DNA]</scope>
    <source>
        <strain evidence="4 5">H3</strain>
    </source>
</reference>
<dbReference type="EMBL" id="JAYXHS010000005">
    <property type="protein sequence ID" value="MEC5388320.1"/>
    <property type="molecule type" value="Genomic_DNA"/>
</dbReference>
<evidence type="ECO:0000256" key="1">
    <source>
        <dbReference type="ARBA" id="ARBA00004496"/>
    </source>
</evidence>
<comment type="similarity">
    <text evidence="2">Belongs to the YejK family.</text>
</comment>